<dbReference type="STRING" id="1514105.AOC36_07865"/>
<keyword evidence="1" id="KW-1133">Transmembrane helix</keyword>
<evidence type="ECO:0000313" key="3">
    <source>
        <dbReference type="Proteomes" id="UP000063781"/>
    </source>
</evidence>
<name>A0A109UH96_9FIRM</name>
<dbReference type="EMBL" id="CP013213">
    <property type="protein sequence ID" value="AMC93902.1"/>
    <property type="molecule type" value="Genomic_DNA"/>
</dbReference>
<feature type="transmembrane region" description="Helical" evidence="1">
    <location>
        <begin position="70"/>
        <end position="86"/>
    </location>
</feature>
<proteinExistence type="predicted"/>
<sequence>MYQKEMVRYNSWLLFIRGLVGVFLILFVFNKACENHLLTVFIVGFIPIFISVIICCYFKEMTSPKKASRALNISMILALFMIAIIFKSDIKGIVLSMLGFIPLIQAYDEEMPS</sequence>
<dbReference type="Proteomes" id="UP000063781">
    <property type="component" value="Chromosome"/>
</dbReference>
<feature type="transmembrane region" description="Helical" evidence="1">
    <location>
        <begin position="12"/>
        <end position="30"/>
    </location>
</feature>
<keyword evidence="3" id="KW-1185">Reference proteome</keyword>
<keyword evidence="1" id="KW-0472">Membrane</keyword>
<evidence type="ECO:0000256" key="1">
    <source>
        <dbReference type="SAM" id="Phobius"/>
    </source>
</evidence>
<evidence type="ECO:0000313" key="2">
    <source>
        <dbReference type="EMBL" id="AMC93902.1"/>
    </source>
</evidence>
<feature type="transmembrane region" description="Helical" evidence="1">
    <location>
        <begin position="36"/>
        <end position="58"/>
    </location>
</feature>
<reference evidence="2 3" key="1">
    <citation type="submission" date="2015-10" db="EMBL/GenBank/DDBJ databases">
        <title>Erysipelothrix larvae sp. LV19 isolated from the larval gut of the rhinoceros beetle, Trypoxylus dichotomus.</title>
        <authorList>
            <person name="Lim S."/>
            <person name="Kim B.-C."/>
        </authorList>
    </citation>
    <scope>NUCLEOTIDE SEQUENCE [LARGE SCALE GENOMIC DNA]</scope>
    <source>
        <strain evidence="2 3">LV19</strain>
    </source>
</reference>
<organism evidence="2 3">
    <name type="scientific">Erysipelothrix larvae</name>
    <dbReference type="NCBI Taxonomy" id="1514105"/>
    <lineage>
        <taxon>Bacteria</taxon>
        <taxon>Bacillati</taxon>
        <taxon>Bacillota</taxon>
        <taxon>Erysipelotrichia</taxon>
        <taxon>Erysipelotrichales</taxon>
        <taxon>Erysipelotrichaceae</taxon>
        <taxon>Erysipelothrix</taxon>
    </lineage>
</organism>
<dbReference type="AlphaFoldDB" id="A0A109UH96"/>
<keyword evidence="1" id="KW-0812">Transmembrane</keyword>
<dbReference type="KEGG" id="erl:AOC36_07865"/>
<accession>A0A109UH96</accession>
<gene>
    <name evidence="2" type="ORF">AOC36_07865</name>
</gene>
<protein>
    <submittedName>
        <fullName evidence="2">Uncharacterized protein</fullName>
    </submittedName>
</protein>
<dbReference type="RefSeq" id="WP_067633119.1">
    <property type="nucleotide sequence ID" value="NZ_CP013213.1"/>
</dbReference>